<feature type="domain" description="Sulfatase N-terminal" evidence="5">
    <location>
        <begin position="39"/>
        <end position="370"/>
    </location>
</feature>
<dbReference type="Proteomes" id="UP000317593">
    <property type="component" value="Unassembled WGS sequence"/>
</dbReference>
<evidence type="ECO:0000256" key="4">
    <source>
        <dbReference type="SAM" id="Phobius"/>
    </source>
</evidence>
<dbReference type="CDD" id="cd16031">
    <property type="entry name" value="G6S_like"/>
    <property type="match status" value="1"/>
</dbReference>
<reference evidence="6 7" key="1">
    <citation type="submission" date="2017-05" db="EMBL/GenBank/DDBJ databases">
        <authorList>
            <person name="Varghese N."/>
            <person name="Submissions S."/>
        </authorList>
    </citation>
    <scope>NUCLEOTIDE SEQUENCE [LARGE SCALE GENOMIC DNA]</scope>
    <source>
        <strain evidence="6 7">DSM 21194</strain>
    </source>
</reference>
<dbReference type="GO" id="GO:0046872">
    <property type="term" value="F:metal ion binding"/>
    <property type="evidence" value="ECO:0007669"/>
    <property type="project" value="UniProtKB-KW"/>
</dbReference>
<dbReference type="PANTHER" id="PTHR45953">
    <property type="entry name" value="IDURONATE 2-SULFATASE"/>
    <property type="match status" value="1"/>
</dbReference>
<evidence type="ECO:0000313" key="6">
    <source>
        <dbReference type="EMBL" id="SMO48670.1"/>
    </source>
</evidence>
<keyword evidence="4" id="KW-0812">Transmembrane</keyword>
<keyword evidence="4" id="KW-1133">Transmembrane helix</keyword>
<dbReference type="PANTHER" id="PTHR45953:SF1">
    <property type="entry name" value="IDURONATE 2-SULFATASE"/>
    <property type="match status" value="1"/>
</dbReference>
<feature type="transmembrane region" description="Helical" evidence="4">
    <location>
        <begin position="12"/>
        <end position="31"/>
    </location>
</feature>
<sequence>MDLKMRRLQYLYLYMLPILLVVIMGWTVVYAQDNTDDRPNILMVYVDDLDHEPFGFMGNEIIQTPNIDQLAGDGIVFSNAFAVTATCITSRGNLMTGRYAARTGIYFDQFDELTEEQVQMSYPAQLRESGYYTGYVGKWHLGRVPEGVFDDDRRYSGQGQFWSEERPSDGGTHLTDHLGNKAVDMIREAPDGKPFALTVGFKAPHVQDGFHPVEPYPPSPSTAVLYEEDEIPAPPLSDSTFFNSQPELIRKSLGRVRWDYRLGPPESLNFQRSMRRYYRMVTGVDNQVGKMLDALRETGRHDNTIIVLTGDHGLYLGDRGLAGKWLGHETSIRVPLIVRHPGIAGAERGTRREQMVLMIDFMPTFLDWAGLTPKDGVQGQSFAPIVDGQRPENWRTEFFYEHHSFPDRIPPSEGVRTERYKYLRYLDSDPLYEELYDLKKDPDESNNLADESEYEELLQQMRDKWKQWKKDVQ</sequence>
<dbReference type="Pfam" id="PF00884">
    <property type="entry name" value="Sulfatase"/>
    <property type="match status" value="1"/>
</dbReference>
<gene>
    <name evidence="6" type="ORF">SAMN06265218_103247</name>
</gene>
<dbReference type="OrthoDB" id="9815108at2"/>
<dbReference type="AlphaFoldDB" id="A0A521BQ38"/>
<name>A0A521BQ38_9BACT</name>
<dbReference type="GO" id="GO:0005737">
    <property type="term" value="C:cytoplasm"/>
    <property type="evidence" value="ECO:0007669"/>
    <property type="project" value="TreeGrafter"/>
</dbReference>
<evidence type="ECO:0000256" key="1">
    <source>
        <dbReference type="ARBA" id="ARBA00008779"/>
    </source>
</evidence>
<keyword evidence="4" id="KW-0472">Membrane</keyword>
<proteinExistence type="inferred from homology"/>
<dbReference type="EMBL" id="FXTH01000003">
    <property type="protein sequence ID" value="SMO48670.1"/>
    <property type="molecule type" value="Genomic_DNA"/>
</dbReference>
<evidence type="ECO:0000259" key="5">
    <source>
        <dbReference type="Pfam" id="PF00884"/>
    </source>
</evidence>
<dbReference type="Gene3D" id="3.40.720.10">
    <property type="entry name" value="Alkaline Phosphatase, subunit A"/>
    <property type="match status" value="1"/>
</dbReference>
<protein>
    <submittedName>
        <fullName evidence="6">Arylsulfatase A</fullName>
    </submittedName>
</protein>
<keyword evidence="7" id="KW-1185">Reference proteome</keyword>
<dbReference type="InterPro" id="IPR024607">
    <property type="entry name" value="Sulfatase_CS"/>
</dbReference>
<dbReference type="InterPro" id="IPR000917">
    <property type="entry name" value="Sulfatase_N"/>
</dbReference>
<keyword evidence="2" id="KW-0479">Metal-binding</keyword>
<evidence type="ECO:0000313" key="7">
    <source>
        <dbReference type="Proteomes" id="UP000317593"/>
    </source>
</evidence>
<comment type="similarity">
    <text evidence="1">Belongs to the sulfatase family.</text>
</comment>
<evidence type="ECO:0000256" key="3">
    <source>
        <dbReference type="ARBA" id="ARBA00022801"/>
    </source>
</evidence>
<accession>A0A521BQ38</accession>
<evidence type="ECO:0000256" key="2">
    <source>
        <dbReference type="ARBA" id="ARBA00022723"/>
    </source>
</evidence>
<dbReference type="GO" id="GO:0008484">
    <property type="term" value="F:sulfuric ester hydrolase activity"/>
    <property type="evidence" value="ECO:0007669"/>
    <property type="project" value="TreeGrafter"/>
</dbReference>
<keyword evidence="3" id="KW-0378">Hydrolase</keyword>
<organism evidence="6 7">
    <name type="scientific">Fodinibius sediminis</name>
    <dbReference type="NCBI Taxonomy" id="1214077"/>
    <lineage>
        <taxon>Bacteria</taxon>
        <taxon>Pseudomonadati</taxon>
        <taxon>Balneolota</taxon>
        <taxon>Balneolia</taxon>
        <taxon>Balneolales</taxon>
        <taxon>Balneolaceae</taxon>
        <taxon>Fodinibius</taxon>
    </lineage>
</organism>
<dbReference type="SUPFAM" id="SSF53649">
    <property type="entry name" value="Alkaline phosphatase-like"/>
    <property type="match status" value="1"/>
</dbReference>
<dbReference type="InterPro" id="IPR017850">
    <property type="entry name" value="Alkaline_phosphatase_core_sf"/>
</dbReference>
<dbReference type="PROSITE" id="PS00149">
    <property type="entry name" value="SULFATASE_2"/>
    <property type="match status" value="1"/>
</dbReference>